<evidence type="ECO:0000313" key="2">
    <source>
        <dbReference type="EMBL" id="MZL77113.1"/>
    </source>
</evidence>
<accession>A0ABW9X2Q0</accession>
<name>A0ABW9X2Q0_9FIRM</name>
<organism evidence="2 3">
    <name type="scientific">Blautia massiliensis</name>
    <name type="common">ex Durand et al. 2017</name>
    <dbReference type="NCBI Taxonomy" id="1737424"/>
    <lineage>
        <taxon>Bacteria</taxon>
        <taxon>Bacillati</taxon>
        <taxon>Bacillota</taxon>
        <taxon>Clostridia</taxon>
        <taxon>Lachnospirales</taxon>
        <taxon>Lachnospiraceae</taxon>
        <taxon>Blautia</taxon>
    </lineage>
</organism>
<dbReference type="RefSeq" id="WP_161206348.1">
    <property type="nucleotide sequence ID" value="NZ_JBKTCY010000003.1"/>
</dbReference>
<gene>
    <name evidence="2" type="ORF">GT718_07015</name>
</gene>
<reference evidence="2 3" key="1">
    <citation type="journal article" date="2019" name="Nat. Med.">
        <title>A library of human gut bacterial isolates paired with longitudinal multiomics data enables mechanistic microbiome research.</title>
        <authorList>
            <person name="Poyet M."/>
            <person name="Groussin M."/>
            <person name="Gibbons S.M."/>
            <person name="Avila-Pacheco J."/>
            <person name="Jiang X."/>
            <person name="Kearney S.M."/>
            <person name="Perrotta A.R."/>
            <person name="Berdy B."/>
            <person name="Zhao S."/>
            <person name="Lieberman T.D."/>
            <person name="Swanson P.K."/>
            <person name="Smith M."/>
            <person name="Roesemann S."/>
            <person name="Alexander J.E."/>
            <person name="Rich S.A."/>
            <person name="Livny J."/>
            <person name="Vlamakis H."/>
            <person name="Clish C."/>
            <person name="Bullock K."/>
            <person name="Deik A."/>
            <person name="Scott J."/>
            <person name="Pierce K.A."/>
            <person name="Xavier R.J."/>
            <person name="Alm E.J."/>
        </authorList>
    </citation>
    <scope>NUCLEOTIDE SEQUENCE [LARGE SCALE GENOMIC DNA]</scope>
    <source>
        <strain evidence="2 3">BIOML-A1</strain>
    </source>
</reference>
<evidence type="ECO:0000313" key="3">
    <source>
        <dbReference type="Proteomes" id="UP000452293"/>
    </source>
</evidence>
<proteinExistence type="predicted"/>
<feature type="domain" description="DUF4422" evidence="1">
    <location>
        <begin position="5"/>
        <end position="214"/>
    </location>
</feature>
<dbReference type="EMBL" id="WWVW01000011">
    <property type="protein sequence ID" value="MZL77113.1"/>
    <property type="molecule type" value="Genomic_DNA"/>
</dbReference>
<keyword evidence="3" id="KW-1185">Reference proteome</keyword>
<sequence>MSKAMFVITHKSIEKKIELDDFYYLGVGNNKNNAEFKDSSMDNISEKNPHYCELTGLYWMWKNTNYEEIGLCHYRRFFCKIKQGMYKLCTVDELSCYLENVDIILPKKVNVYMDYFTFYEKCLRNDALRRCCELIIKKDKTYEKIINRLLRQNYYHCFNMFYCKKELMNEYCQWLFEILFDFEKKIDITEWSAQQQRVYGFIAEFLMNVWIEKKGLIVKEIDVAQSEEFPAPMTTNAEINVINPNFLKKILYKLLPIVWPLFSKRLIRKSVKGEK</sequence>
<dbReference type="Pfam" id="PF14393">
    <property type="entry name" value="DUF4422"/>
    <property type="match status" value="1"/>
</dbReference>
<dbReference type="InterPro" id="IPR025536">
    <property type="entry name" value="DUF4422"/>
</dbReference>
<dbReference type="Proteomes" id="UP000452293">
    <property type="component" value="Unassembled WGS sequence"/>
</dbReference>
<comment type="caution">
    <text evidence="2">The sequence shown here is derived from an EMBL/GenBank/DDBJ whole genome shotgun (WGS) entry which is preliminary data.</text>
</comment>
<evidence type="ECO:0000259" key="1">
    <source>
        <dbReference type="Pfam" id="PF14393"/>
    </source>
</evidence>
<protein>
    <submittedName>
        <fullName evidence="2">DUF4422 domain-containing protein</fullName>
    </submittedName>
</protein>